<feature type="region of interest" description="Disordered" evidence="9">
    <location>
        <begin position="16"/>
        <end position="56"/>
    </location>
</feature>
<dbReference type="SMART" id="SM00355">
    <property type="entry name" value="ZnF_C2H2"/>
    <property type="match status" value="3"/>
</dbReference>
<gene>
    <name evidence="11" type="ORF">Agabi119p4_1610</name>
</gene>
<organism evidence="11 12">
    <name type="scientific">Agaricus bisporus var. burnettii</name>
    <dbReference type="NCBI Taxonomy" id="192524"/>
    <lineage>
        <taxon>Eukaryota</taxon>
        <taxon>Fungi</taxon>
        <taxon>Dikarya</taxon>
        <taxon>Basidiomycota</taxon>
        <taxon>Agaricomycotina</taxon>
        <taxon>Agaricomycetes</taxon>
        <taxon>Agaricomycetidae</taxon>
        <taxon>Agaricales</taxon>
        <taxon>Agaricineae</taxon>
        <taxon>Agaricaceae</taxon>
        <taxon>Agaricus</taxon>
    </lineage>
</organism>
<keyword evidence="4" id="KW-0862">Zinc</keyword>
<keyword evidence="6" id="KW-0804">Transcription</keyword>
<evidence type="ECO:0000256" key="3">
    <source>
        <dbReference type="ARBA" id="ARBA00022737"/>
    </source>
</evidence>
<evidence type="ECO:0000256" key="4">
    <source>
        <dbReference type="ARBA" id="ARBA00022833"/>
    </source>
</evidence>
<evidence type="ECO:0000256" key="1">
    <source>
        <dbReference type="ARBA" id="ARBA00004123"/>
    </source>
</evidence>
<feature type="domain" description="C2H2-type" evidence="10">
    <location>
        <begin position="353"/>
        <end position="380"/>
    </location>
</feature>
<accession>A0A8H7KJ64</accession>
<dbReference type="PROSITE" id="PS50157">
    <property type="entry name" value="ZINC_FINGER_C2H2_2"/>
    <property type="match status" value="2"/>
</dbReference>
<feature type="compositionally biased region" description="Acidic residues" evidence="9">
    <location>
        <begin position="24"/>
        <end position="56"/>
    </location>
</feature>
<evidence type="ECO:0000256" key="6">
    <source>
        <dbReference type="ARBA" id="ARBA00023163"/>
    </source>
</evidence>
<evidence type="ECO:0000256" key="9">
    <source>
        <dbReference type="SAM" id="MobiDB-lite"/>
    </source>
</evidence>
<proteinExistence type="predicted"/>
<dbReference type="PANTHER" id="PTHR24399">
    <property type="entry name" value="ZINC FINGER AND BTB DOMAIN-CONTAINING"/>
    <property type="match status" value="1"/>
</dbReference>
<feature type="compositionally biased region" description="Polar residues" evidence="9">
    <location>
        <begin position="551"/>
        <end position="567"/>
    </location>
</feature>
<keyword evidence="8" id="KW-0863">Zinc-finger</keyword>
<evidence type="ECO:0000259" key="10">
    <source>
        <dbReference type="PROSITE" id="PS50157"/>
    </source>
</evidence>
<dbReference type="Gene3D" id="3.30.160.60">
    <property type="entry name" value="Classic Zinc Finger"/>
    <property type="match status" value="2"/>
</dbReference>
<dbReference type="GO" id="GO:0008270">
    <property type="term" value="F:zinc ion binding"/>
    <property type="evidence" value="ECO:0007669"/>
    <property type="project" value="UniProtKB-KW"/>
</dbReference>
<feature type="region of interest" description="Disordered" evidence="9">
    <location>
        <begin position="551"/>
        <end position="573"/>
    </location>
</feature>
<dbReference type="InterPro" id="IPR036236">
    <property type="entry name" value="Znf_C2H2_sf"/>
</dbReference>
<dbReference type="GO" id="GO:0000978">
    <property type="term" value="F:RNA polymerase II cis-regulatory region sequence-specific DNA binding"/>
    <property type="evidence" value="ECO:0007669"/>
    <property type="project" value="TreeGrafter"/>
</dbReference>
<comment type="caution">
    <text evidence="11">The sequence shown here is derived from an EMBL/GenBank/DDBJ whole genome shotgun (WGS) entry which is preliminary data.</text>
</comment>
<evidence type="ECO:0000256" key="2">
    <source>
        <dbReference type="ARBA" id="ARBA00022723"/>
    </source>
</evidence>
<keyword evidence="3" id="KW-0677">Repeat</keyword>
<dbReference type="GO" id="GO:0005654">
    <property type="term" value="C:nucleoplasm"/>
    <property type="evidence" value="ECO:0007669"/>
    <property type="project" value="TreeGrafter"/>
</dbReference>
<feature type="domain" description="C2H2-type" evidence="10">
    <location>
        <begin position="323"/>
        <end position="352"/>
    </location>
</feature>
<protein>
    <submittedName>
        <fullName evidence="11">Transcriptional regulator family: C2H2 zinc finger</fullName>
    </submittedName>
</protein>
<evidence type="ECO:0000313" key="11">
    <source>
        <dbReference type="EMBL" id="KAF7782234.1"/>
    </source>
</evidence>
<evidence type="ECO:0000256" key="8">
    <source>
        <dbReference type="PROSITE-ProRule" id="PRU00042"/>
    </source>
</evidence>
<evidence type="ECO:0000313" key="12">
    <source>
        <dbReference type="Proteomes" id="UP000629468"/>
    </source>
</evidence>
<dbReference type="Pfam" id="PF00096">
    <property type="entry name" value="zf-C2H2"/>
    <property type="match status" value="2"/>
</dbReference>
<dbReference type="AlphaFoldDB" id="A0A8H7KJ64"/>
<sequence>MAESLAQVLAAAQAAASAELNLGAEEEEEEEEEEEDAVSNVADEEEEGDEDKDDEDADIDAQAQEIALRLGQQLWDDINKAQAALVAHSHQKPSRKEEAVISTIRTVLSLIEQDTAAKNVLESTVLLANTGNILETLQRCVSTNSVAKHICTPLSHTLVSLAKSENLFGGLRHSIIPSMELDKGKRRREEGDESLMHRPLKRPHILDGDLYTQVSEAVRVITSALGNAPPQVLDPSFIASIRLQLHQVFLFAVTSSARGGHEMHALQEISGLIQVIGVLSGIQIGQPPDALSDETPYPSNPAYPWMDQSPAFTRMTDIGTAVYPCLVAGCGKVFSRLYGLRAHQRGHSMHRPFRCTICPASFARNHDLKRHVRLHDKKAWRCEGCQKIFSRRDAIKRHKTGSKTRGVKSEICINADVVEVDLDDEGGEESLREERRAKLWNSIVASGVNTAHDAHRSAGATEEGELPSEVIVNTQAVVLGLQGLLQSYVGHALGTPQVQQMPLTADPSNSQATLASVIARAQLQSLPAKQIPDIAGNVAVAPMPSSIIPTASTENTDSQDVTMSSPNPADPSATPIIPSLSMYGLSDEQAKMLELAIANAASAAQAQAEAEAALEEEEENDSSGEIMRSVIQVVVARHRLSPVPQGETFLASNAWDTSQS</sequence>
<dbReference type="Proteomes" id="UP000629468">
    <property type="component" value="Unassembled WGS sequence"/>
</dbReference>
<dbReference type="InterPro" id="IPR013087">
    <property type="entry name" value="Znf_C2H2_type"/>
</dbReference>
<dbReference type="SUPFAM" id="SSF57667">
    <property type="entry name" value="beta-beta-alpha zinc fingers"/>
    <property type="match status" value="1"/>
</dbReference>
<evidence type="ECO:0000256" key="7">
    <source>
        <dbReference type="ARBA" id="ARBA00023242"/>
    </source>
</evidence>
<name>A0A8H7KJ64_AGABI</name>
<dbReference type="PROSITE" id="PS00028">
    <property type="entry name" value="ZINC_FINGER_C2H2_1"/>
    <property type="match status" value="2"/>
</dbReference>
<dbReference type="EMBL" id="JABXXO010000003">
    <property type="protein sequence ID" value="KAF7782234.1"/>
    <property type="molecule type" value="Genomic_DNA"/>
</dbReference>
<dbReference type="GO" id="GO:0001227">
    <property type="term" value="F:DNA-binding transcription repressor activity, RNA polymerase II-specific"/>
    <property type="evidence" value="ECO:0007669"/>
    <property type="project" value="TreeGrafter"/>
</dbReference>
<keyword evidence="7" id="KW-0539">Nucleus</keyword>
<evidence type="ECO:0000256" key="5">
    <source>
        <dbReference type="ARBA" id="ARBA00023015"/>
    </source>
</evidence>
<dbReference type="PANTHER" id="PTHR24399:SF23">
    <property type="entry name" value="C2H2-TYPE DOMAIN-CONTAINING PROTEIN"/>
    <property type="match status" value="1"/>
</dbReference>
<keyword evidence="2" id="KW-0479">Metal-binding</keyword>
<keyword evidence="5" id="KW-0805">Transcription regulation</keyword>
<comment type="subcellular location">
    <subcellularLocation>
        <location evidence="1">Nucleus</location>
    </subcellularLocation>
</comment>
<reference evidence="11 12" key="1">
    <citation type="journal article" name="Sci. Rep.">
        <title>Telomere-to-telomere assembled and centromere annotated genomes of the two main subspecies of the button mushroom Agaricus bisporus reveal especially polymorphic chromosome ends.</title>
        <authorList>
            <person name="Sonnenberg A.S.M."/>
            <person name="Sedaghat-Telgerd N."/>
            <person name="Lavrijssen B."/>
            <person name="Ohm R.A."/>
            <person name="Hendrickx P.M."/>
            <person name="Scholtmeijer K."/>
            <person name="Baars J.J.P."/>
            <person name="van Peer A."/>
        </authorList>
    </citation>
    <scope>NUCLEOTIDE SEQUENCE [LARGE SCALE GENOMIC DNA]</scope>
    <source>
        <strain evidence="11 12">H119_p4</strain>
    </source>
</reference>